<evidence type="ECO:0000313" key="2">
    <source>
        <dbReference type="EMBL" id="NWO23666.1"/>
    </source>
</evidence>
<comment type="caution">
    <text evidence="2">The sequence shown here is derived from an EMBL/GenBank/DDBJ whole genome shotgun (WGS) entry which is preliminary data.</text>
</comment>
<evidence type="ECO:0008006" key="4">
    <source>
        <dbReference type="Google" id="ProtNLM"/>
    </source>
</evidence>
<dbReference type="EMBL" id="JABXYR010000002">
    <property type="protein sequence ID" value="NWO23666.1"/>
    <property type="molecule type" value="Genomic_DNA"/>
</dbReference>
<keyword evidence="1" id="KW-0812">Transmembrane</keyword>
<dbReference type="NCBIfam" id="NF040920">
    <property type="entry name" value="CD1871A_fam"/>
    <property type="match status" value="1"/>
</dbReference>
<evidence type="ECO:0000256" key="1">
    <source>
        <dbReference type="SAM" id="Phobius"/>
    </source>
</evidence>
<gene>
    <name evidence="2" type="ORF">HW270_06270</name>
</gene>
<reference evidence="2 3" key="1">
    <citation type="submission" date="2020-06" db="EMBL/GenBank/DDBJ databases">
        <title>Mogibacterium timidum strain W9173 genomic sequence.</title>
        <authorList>
            <person name="Wade W.G."/>
            <person name="Johnston C.D."/>
            <person name="Chen T."/>
            <person name="Dewhirst F.E."/>
        </authorList>
    </citation>
    <scope>NUCLEOTIDE SEQUENCE [LARGE SCALE GENOMIC DNA]</scope>
    <source>
        <strain evidence="2 3">W9173</strain>
    </source>
</reference>
<sequence>MEIQMVKRYRRLVPVALIAAGIVMLIVGIGRDEVVSVVGKAATVCLECIGIG</sequence>
<accession>A0A7Y8VS74</accession>
<dbReference type="AlphaFoldDB" id="A0A7Y8VS74"/>
<keyword evidence="1" id="KW-0472">Membrane</keyword>
<dbReference type="RefSeq" id="WP_156791965.1">
    <property type="nucleotide sequence ID" value="NZ_CAUTAN010000003.1"/>
</dbReference>
<name>A0A7Y8VS74_9FIRM</name>
<proteinExistence type="predicted"/>
<dbReference type="Proteomes" id="UP000526307">
    <property type="component" value="Unassembled WGS sequence"/>
</dbReference>
<dbReference type="InterPro" id="IPR047708">
    <property type="entry name" value="CD1871A-like"/>
</dbReference>
<keyword evidence="1" id="KW-1133">Transmembrane helix</keyword>
<organism evidence="2 3">
    <name type="scientific">Mogibacterium timidum</name>
    <dbReference type="NCBI Taxonomy" id="35519"/>
    <lineage>
        <taxon>Bacteria</taxon>
        <taxon>Bacillati</taxon>
        <taxon>Bacillota</taxon>
        <taxon>Clostridia</taxon>
        <taxon>Peptostreptococcales</taxon>
        <taxon>Anaerovoracaceae</taxon>
        <taxon>Mogibacterium</taxon>
    </lineage>
</organism>
<evidence type="ECO:0000313" key="3">
    <source>
        <dbReference type="Proteomes" id="UP000526307"/>
    </source>
</evidence>
<feature type="transmembrane region" description="Helical" evidence="1">
    <location>
        <begin position="12"/>
        <end position="30"/>
    </location>
</feature>
<keyword evidence="3" id="KW-1185">Reference proteome</keyword>
<protein>
    <recommendedName>
        <fullName evidence="4">Thioredoxin</fullName>
    </recommendedName>
</protein>